<organism evidence="2 3">
    <name type="scientific">Nephila pilipes</name>
    <name type="common">Giant wood spider</name>
    <name type="synonym">Nephila maculata</name>
    <dbReference type="NCBI Taxonomy" id="299642"/>
    <lineage>
        <taxon>Eukaryota</taxon>
        <taxon>Metazoa</taxon>
        <taxon>Ecdysozoa</taxon>
        <taxon>Arthropoda</taxon>
        <taxon>Chelicerata</taxon>
        <taxon>Arachnida</taxon>
        <taxon>Araneae</taxon>
        <taxon>Araneomorphae</taxon>
        <taxon>Entelegynae</taxon>
        <taxon>Araneoidea</taxon>
        <taxon>Nephilidae</taxon>
        <taxon>Nephila</taxon>
    </lineage>
</organism>
<sequence length="176" mass="21437">MVNVPTAGKYGIQNKAPILRVPVHQKRQAIHEKFWLKNYEKKFEEKQQEVQREQKERQRQKEERLREEEKQGEQKERQRQKEERLREEERQGEQEERQKEWTMEYKLEKLRAEQLGKLYLDSSVGEEPEKRCTTYHELAKMIPKVDPKNEDISLYLSLFKRQEKMIDVDTGDCVSM</sequence>
<feature type="region of interest" description="Disordered" evidence="1">
    <location>
        <begin position="46"/>
        <end position="99"/>
    </location>
</feature>
<dbReference type="Proteomes" id="UP000887013">
    <property type="component" value="Unassembled WGS sequence"/>
</dbReference>
<reference evidence="2" key="1">
    <citation type="submission" date="2020-08" db="EMBL/GenBank/DDBJ databases">
        <title>Multicomponent nature underlies the extraordinary mechanical properties of spider dragline silk.</title>
        <authorList>
            <person name="Kono N."/>
            <person name="Nakamura H."/>
            <person name="Mori M."/>
            <person name="Yoshida Y."/>
            <person name="Ohtoshi R."/>
            <person name="Malay A.D."/>
            <person name="Moran D.A.P."/>
            <person name="Tomita M."/>
            <person name="Numata K."/>
            <person name="Arakawa K."/>
        </authorList>
    </citation>
    <scope>NUCLEOTIDE SEQUENCE</scope>
</reference>
<evidence type="ECO:0000313" key="2">
    <source>
        <dbReference type="EMBL" id="GFS39476.1"/>
    </source>
</evidence>
<comment type="caution">
    <text evidence="2">The sequence shown here is derived from an EMBL/GenBank/DDBJ whole genome shotgun (WGS) entry which is preliminary data.</text>
</comment>
<keyword evidence="3" id="KW-1185">Reference proteome</keyword>
<dbReference type="AlphaFoldDB" id="A0A8X6MC99"/>
<gene>
    <name evidence="2" type="ORF">NPIL_357171</name>
</gene>
<name>A0A8X6MC99_NEPPI</name>
<proteinExistence type="predicted"/>
<accession>A0A8X6MC99</accession>
<evidence type="ECO:0000313" key="3">
    <source>
        <dbReference type="Proteomes" id="UP000887013"/>
    </source>
</evidence>
<evidence type="ECO:0000256" key="1">
    <source>
        <dbReference type="SAM" id="MobiDB-lite"/>
    </source>
</evidence>
<dbReference type="EMBL" id="BMAW01043445">
    <property type="protein sequence ID" value="GFS39476.1"/>
    <property type="molecule type" value="Genomic_DNA"/>
</dbReference>
<protein>
    <submittedName>
        <fullName evidence="2">Uncharacterized protein</fullName>
    </submittedName>
</protein>